<keyword evidence="3" id="KW-1185">Reference proteome</keyword>
<gene>
    <name evidence="2" type="ORF">AYI69_g4895</name>
</gene>
<evidence type="ECO:0000256" key="1">
    <source>
        <dbReference type="SAM" id="MobiDB-lite"/>
    </source>
</evidence>
<accession>A0A1R1Y9S6</accession>
<organism evidence="2 3">
    <name type="scientific">Smittium culicis</name>
    <dbReference type="NCBI Taxonomy" id="133412"/>
    <lineage>
        <taxon>Eukaryota</taxon>
        <taxon>Fungi</taxon>
        <taxon>Fungi incertae sedis</taxon>
        <taxon>Zoopagomycota</taxon>
        <taxon>Kickxellomycotina</taxon>
        <taxon>Harpellomycetes</taxon>
        <taxon>Harpellales</taxon>
        <taxon>Legeriomycetaceae</taxon>
        <taxon>Smittium</taxon>
    </lineage>
</organism>
<feature type="compositionally biased region" description="Polar residues" evidence="1">
    <location>
        <begin position="7"/>
        <end position="20"/>
    </location>
</feature>
<evidence type="ECO:0000313" key="3">
    <source>
        <dbReference type="Proteomes" id="UP000187429"/>
    </source>
</evidence>
<comment type="caution">
    <text evidence="2">The sequence shown here is derived from an EMBL/GenBank/DDBJ whole genome shotgun (WGS) entry which is preliminary data.</text>
</comment>
<sequence>MIPMKNWGTSANTQPPQAQQKYGEAEFKDGNHVVHVFYVPQKRLSGVPKPPGFSVLAIWAITEPVDFRQILRTVLQ</sequence>
<reference evidence="3" key="1">
    <citation type="submission" date="2017-01" db="EMBL/GenBank/DDBJ databases">
        <authorList>
            <person name="Wang Y."/>
            <person name="White M."/>
            <person name="Kvist S."/>
            <person name="Moncalvo J.-M."/>
        </authorList>
    </citation>
    <scope>NUCLEOTIDE SEQUENCE [LARGE SCALE GENOMIC DNA]</scope>
    <source>
        <strain evidence="3">ID-206-W2</strain>
    </source>
</reference>
<evidence type="ECO:0000313" key="2">
    <source>
        <dbReference type="EMBL" id="OMJ23687.1"/>
    </source>
</evidence>
<feature type="region of interest" description="Disordered" evidence="1">
    <location>
        <begin position="1"/>
        <end position="22"/>
    </location>
</feature>
<dbReference type="Proteomes" id="UP000187429">
    <property type="component" value="Unassembled WGS sequence"/>
</dbReference>
<proteinExistence type="predicted"/>
<name>A0A1R1Y9S6_9FUNG</name>
<dbReference type="AlphaFoldDB" id="A0A1R1Y9S6"/>
<dbReference type="EMBL" id="LSSM01001981">
    <property type="protein sequence ID" value="OMJ23687.1"/>
    <property type="molecule type" value="Genomic_DNA"/>
</dbReference>
<protein>
    <submittedName>
        <fullName evidence="2">Uncharacterized protein</fullName>
    </submittedName>
</protein>